<keyword evidence="8" id="KW-0460">Magnesium</keyword>
<evidence type="ECO:0000256" key="15">
    <source>
        <dbReference type="SAM" id="MobiDB-lite"/>
    </source>
</evidence>
<evidence type="ECO:0000256" key="14">
    <source>
        <dbReference type="PROSITE-ProRule" id="PRU00409"/>
    </source>
</evidence>
<proteinExistence type="inferred from homology"/>
<keyword evidence="5 17" id="KW-0436">Ligase</keyword>
<dbReference type="PANTHER" id="PTHR46570">
    <property type="entry name" value="TUBULIN--TYROSINE LIGASE"/>
    <property type="match status" value="1"/>
</dbReference>
<evidence type="ECO:0000256" key="11">
    <source>
        <dbReference type="ARBA" id="ARBA00038960"/>
    </source>
</evidence>
<comment type="similarity">
    <text evidence="3">Belongs to the tubulin--tyrosine ligase family.</text>
</comment>
<feature type="compositionally biased region" description="Low complexity" evidence="15">
    <location>
        <begin position="111"/>
        <end position="120"/>
    </location>
</feature>
<sequence>MKFRKQNKAPPTGDANDASSKALPEAPKEETMTANLKTNLLQISDNHIFVTVRPPWNWVMQNICQNVNQQPHQAHITLLDAYPDLPSGKLASINTSSSSSRANIGRPTAISSSRRGTSSARRVKPTSAASLQTLRIDVVTNHQSYQRQQENQKLDLNEKPNRTWTLQSFHATSEAFDGLEDKDEFVRTLQRCRCEHLELSPPSVLINWDASAQECKNLVGESMPTLLGNEATSSIGVLKEPMGKSGAGVFFVHDAEEIHQLMDRNRKRAVEEPGLLDELIAEKGRIPSWVLQAEVKPCLLIRDRRKFHIRTYVVCIENVILDSEGDQDDEDLMKLFIYDKHEIRIANKSVPEDDTSDRDRNVHIMDASVERKQVGEEPELLERNLHKKCELFAAKIFDKHLRPDIERRIALSASAMEEENAESMHTMVIPHKFVVAGLDLMVTEDERIYLLEVNVNPSAPDAESVSADFQKYLLDFQNDLLELVVTKGDSAKHPNSSFLSARSILERKL</sequence>
<keyword evidence="7 14" id="KW-0067">ATP-binding</keyword>
<evidence type="ECO:0000256" key="5">
    <source>
        <dbReference type="ARBA" id="ARBA00022598"/>
    </source>
</evidence>
<accession>A0A9K3PX86</accession>
<dbReference type="PANTHER" id="PTHR46570:SF1">
    <property type="entry name" value="TUBULIN--TYROSINE LIGASE"/>
    <property type="match status" value="1"/>
</dbReference>
<comment type="cofactor">
    <cofactor evidence="2">
        <name>K(+)</name>
        <dbReference type="ChEBI" id="CHEBI:29103"/>
    </cofactor>
</comment>
<evidence type="ECO:0000313" key="17">
    <source>
        <dbReference type="EMBL" id="KAG7362726.1"/>
    </source>
</evidence>
<dbReference type="GO" id="GO:0004835">
    <property type="term" value="F:tubulin-tyrosine ligase activity"/>
    <property type="evidence" value="ECO:0007669"/>
    <property type="project" value="UniProtKB-EC"/>
</dbReference>
<evidence type="ECO:0000256" key="10">
    <source>
        <dbReference type="ARBA" id="ARBA00037791"/>
    </source>
</evidence>
<evidence type="ECO:0000313" key="18">
    <source>
        <dbReference type="Proteomes" id="UP000693970"/>
    </source>
</evidence>
<dbReference type="OrthoDB" id="202825at2759"/>
<dbReference type="InterPro" id="IPR052492">
    <property type="entry name" value="Tubulin-tyrosine_ligase"/>
</dbReference>
<dbReference type="GO" id="GO:0000226">
    <property type="term" value="P:microtubule cytoskeleton organization"/>
    <property type="evidence" value="ECO:0007669"/>
    <property type="project" value="TreeGrafter"/>
</dbReference>
<feature type="region of interest" description="Disordered" evidence="15">
    <location>
        <begin position="1"/>
        <end position="31"/>
    </location>
</feature>
<keyword evidence="9" id="KW-0630">Potassium</keyword>
<comment type="catalytic activity">
    <reaction evidence="13">
        <text>C-terminal L-alpha-aminoacyl-L-glutamyl-L-glutamyl-[tubulin] + L-tyrosine + ATP = C-terminal L-alpha-aminoacyl-L-glutamyl-L-glutamyl-L-tyrosyl-[tubulin] + ADP + phosphate + H(+)</text>
        <dbReference type="Rhea" id="RHEA:17605"/>
        <dbReference type="Rhea" id="RHEA-COMP:16434"/>
        <dbReference type="Rhea" id="RHEA-COMP:16435"/>
        <dbReference type="ChEBI" id="CHEBI:15378"/>
        <dbReference type="ChEBI" id="CHEBI:30616"/>
        <dbReference type="ChEBI" id="CHEBI:43474"/>
        <dbReference type="ChEBI" id="CHEBI:58315"/>
        <dbReference type="ChEBI" id="CHEBI:149554"/>
        <dbReference type="ChEBI" id="CHEBI:149555"/>
        <dbReference type="ChEBI" id="CHEBI:456216"/>
        <dbReference type="EC" id="6.3.2.25"/>
    </reaction>
</comment>
<feature type="domain" description="ATP-grasp" evidence="16">
    <location>
        <begin position="435"/>
        <end position="485"/>
    </location>
</feature>
<evidence type="ECO:0000256" key="3">
    <source>
        <dbReference type="ARBA" id="ARBA00006820"/>
    </source>
</evidence>
<dbReference type="AlphaFoldDB" id="A0A9K3PX86"/>
<reference evidence="17" key="1">
    <citation type="journal article" date="2021" name="Sci. Rep.">
        <title>Diploid genomic architecture of Nitzschia inconspicua, an elite biomass production diatom.</title>
        <authorList>
            <person name="Oliver A."/>
            <person name="Podell S."/>
            <person name="Pinowska A."/>
            <person name="Traller J.C."/>
            <person name="Smith S.R."/>
            <person name="McClure R."/>
            <person name="Beliaev A."/>
            <person name="Bohutskyi P."/>
            <person name="Hill E.A."/>
            <person name="Rabines A."/>
            <person name="Zheng H."/>
            <person name="Allen L.Z."/>
            <person name="Kuo A."/>
            <person name="Grigoriev I.V."/>
            <person name="Allen A.E."/>
            <person name="Hazlebeck D."/>
            <person name="Allen E.E."/>
        </authorList>
    </citation>
    <scope>NUCLEOTIDE SEQUENCE</scope>
    <source>
        <strain evidence="17">Hildebrandi</strain>
    </source>
</reference>
<dbReference type="Pfam" id="PF03133">
    <property type="entry name" value="TTL"/>
    <property type="match status" value="1"/>
</dbReference>
<dbReference type="EMBL" id="JAGRRH010000010">
    <property type="protein sequence ID" value="KAG7362726.1"/>
    <property type="molecule type" value="Genomic_DNA"/>
</dbReference>
<dbReference type="GO" id="GO:0005876">
    <property type="term" value="C:spindle microtubule"/>
    <property type="evidence" value="ECO:0007669"/>
    <property type="project" value="TreeGrafter"/>
</dbReference>
<keyword evidence="6 14" id="KW-0547">Nucleotide-binding</keyword>
<dbReference type="PROSITE" id="PS50975">
    <property type="entry name" value="ATP_GRASP"/>
    <property type="match status" value="1"/>
</dbReference>
<evidence type="ECO:0000256" key="12">
    <source>
        <dbReference type="ARBA" id="ARBA00041021"/>
    </source>
</evidence>
<evidence type="ECO:0000256" key="1">
    <source>
        <dbReference type="ARBA" id="ARBA00001946"/>
    </source>
</evidence>
<evidence type="ECO:0000256" key="9">
    <source>
        <dbReference type="ARBA" id="ARBA00022958"/>
    </source>
</evidence>
<name>A0A9K3PX86_9STRA</name>
<dbReference type="Proteomes" id="UP000693970">
    <property type="component" value="Unassembled WGS sequence"/>
</dbReference>
<evidence type="ECO:0000259" key="16">
    <source>
        <dbReference type="PROSITE" id="PS50975"/>
    </source>
</evidence>
<comment type="subunit">
    <text evidence="4">Monomer.</text>
</comment>
<dbReference type="InterPro" id="IPR011761">
    <property type="entry name" value="ATP-grasp"/>
</dbReference>
<evidence type="ECO:0000256" key="13">
    <source>
        <dbReference type="ARBA" id="ARBA00047950"/>
    </source>
</evidence>
<feature type="region of interest" description="Disordered" evidence="15">
    <location>
        <begin position="93"/>
        <end position="127"/>
    </location>
</feature>
<dbReference type="InterPro" id="IPR004344">
    <property type="entry name" value="TTL/TTLL_fam"/>
</dbReference>
<dbReference type="GO" id="GO:0005524">
    <property type="term" value="F:ATP binding"/>
    <property type="evidence" value="ECO:0007669"/>
    <property type="project" value="UniProtKB-UniRule"/>
</dbReference>
<comment type="cofactor">
    <cofactor evidence="1">
        <name>Mg(2+)</name>
        <dbReference type="ChEBI" id="CHEBI:18420"/>
    </cofactor>
</comment>
<comment type="caution">
    <text evidence="17">The sequence shown here is derived from an EMBL/GenBank/DDBJ whole genome shotgun (WGS) entry which is preliminary data.</text>
</comment>
<dbReference type="EC" id="6.3.2.25" evidence="11"/>
<keyword evidence="18" id="KW-1185">Reference proteome</keyword>
<dbReference type="GO" id="GO:0046872">
    <property type="term" value="F:metal ion binding"/>
    <property type="evidence" value="ECO:0007669"/>
    <property type="project" value="InterPro"/>
</dbReference>
<comment type="function">
    <text evidence="10">Catalyzes the post-translational addition of a tyrosine to the C-terminal end of detyrosinated alpha-tubulin.</text>
</comment>
<reference evidence="17" key="2">
    <citation type="submission" date="2021-04" db="EMBL/GenBank/DDBJ databases">
        <authorList>
            <person name="Podell S."/>
        </authorList>
    </citation>
    <scope>NUCLEOTIDE SEQUENCE</scope>
    <source>
        <strain evidence="17">Hildebrandi</strain>
    </source>
</reference>
<evidence type="ECO:0000256" key="7">
    <source>
        <dbReference type="ARBA" id="ARBA00022840"/>
    </source>
</evidence>
<evidence type="ECO:0000256" key="6">
    <source>
        <dbReference type="ARBA" id="ARBA00022741"/>
    </source>
</evidence>
<evidence type="ECO:0000256" key="4">
    <source>
        <dbReference type="ARBA" id="ARBA00011245"/>
    </source>
</evidence>
<evidence type="ECO:0000256" key="8">
    <source>
        <dbReference type="ARBA" id="ARBA00022842"/>
    </source>
</evidence>
<organism evidence="17 18">
    <name type="scientific">Nitzschia inconspicua</name>
    <dbReference type="NCBI Taxonomy" id="303405"/>
    <lineage>
        <taxon>Eukaryota</taxon>
        <taxon>Sar</taxon>
        <taxon>Stramenopiles</taxon>
        <taxon>Ochrophyta</taxon>
        <taxon>Bacillariophyta</taxon>
        <taxon>Bacillariophyceae</taxon>
        <taxon>Bacillariophycidae</taxon>
        <taxon>Bacillariales</taxon>
        <taxon>Bacillariaceae</taxon>
        <taxon>Nitzschia</taxon>
    </lineage>
</organism>
<gene>
    <name evidence="17" type="ORF">IV203_026086</name>
</gene>
<protein>
    <recommendedName>
        <fullName evidence="12">Tubulin--tyrosine ligase</fullName>
        <ecNumber evidence="11">6.3.2.25</ecNumber>
    </recommendedName>
</protein>
<evidence type="ECO:0000256" key="2">
    <source>
        <dbReference type="ARBA" id="ARBA00001958"/>
    </source>
</evidence>